<keyword evidence="1" id="KW-0812">Transmembrane</keyword>
<feature type="domain" description="PAS" evidence="2">
    <location>
        <begin position="387"/>
        <end position="449"/>
    </location>
</feature>
<dbReference type="InterPro" id="IPR000014">
    <property type="entry name" value="PAS"/>
</dbReference>
<dbReference type="Gene3D" id="3.30.450.20">
    <property type="entry name" value="PAS domain"/>
    <property type="match status" value="1"/>
</dbReference>
<sequence length="515" mass="57087">MLDLDWTEWAMLVPICIASAIGAVAFLAPGMLASRRDGRIRSQLGSDEAAWIYDGSLISDWVCGPDSGIDRDNIPTDWNDLTDLLGTRFPGFPSNPAMIKDAGKLVLRPPSPADYATLTIESLGQHVRITLENGGYQSNRLAPLGESYENYKEAIDHAPTPIWRLSSEGRVTWSNASYDALRKRVPKLEDPGDPVFPVLNADLNRERTRRLPVVTENSGIKNWYDVSLVPRPDGPLCYAIDVAAVVEAESAQRNFVQTLAKTFAQLSIGLAIFDRNRQLALFNPALIDLTSLPADFLSGRPNLLTFFDRLRDQRIMPEPKNYNSWRHQMADLVAAASDGRYQETWTLASGSVYSVNGRPHPDGAIAFLFEDITAEISLTRRFRTDLEMGQTVLDNLDQAIAVFSSDGSLTMSNAAYCKLWSVDPDKSFAQVSIVDATRNWQDKCKATPVWGEIRDFVAQRDDRGEWTSEVLLRDNGAISCRVLPIHSGATMIVFEHARPPSSLSVISGRKVSSKP</sequence>
<evidence type="ECO:0000313" key="3">
    <source>
        <dbReference type="EMBL" id="TMV10763.1"/>
    </source>
</evidence>
<name>A0ABY2X6U4_9RHOB</name>
<organism evidence="3 4">
    <name type="scientific">Arenibacterium halophilum</name>
    <dbReference type="NCBI Taxonomy" id="2583821"/>
    <lineage>
        <taxon>Bacteria</taxon>
        <taxon>Pseudomonadati</taxon>
        <taxon>Pseudomonadota</taxon>
        <taxon>Alphaproteobacteria</taxon>
        <taxon>Rhodobacterales</taxon>
        <taxon>Paracoccaceae</taxon>
        <taxon>Arenibacterium</taxon>
    </lineage>
</organism>
<evidence type="ECO:0000259" key="2">
    <source>
        <dbReference type="SMART" id="SM00091"/>
    </source>
</evidence>
<feature type="domain" description="PAS" evidence="2">
    <location>
        <begin position="149"/>
        <end position="216"/>
    </location>
</feature>
<dbReference type="EMBL" id="VCPC01000004">
    <property type="protein sequence ID" value="TMV10763.1"/>
    <property type="molecule type" value="Genomic_DNA"/>
</dbReference>
<keyword evidence="4" id="KW-1185">Reference proteome</keyword>
<protein>
    <submittedName>
        <fullName evidence="3">PAS domain-containing protein</fullName>
    </submittedName>
</protein>
<comment type="caution">
    <text evidence="3">The sequence shown here is derived from an EMBL/GenBank/DDBJ whole genome shotgun (WGS) entry which is preliminary data.</text>
</comment>
<evidence type="ECO:0000256" key="1">
    <source>
        <dbReference type="SAM" id="Phobius"/>
    </source>
</evidence>
<keyword evidence="1" id="KW-0472">Membrane</keyword>
<accession>A0ABY2X6U4</accession>
<feature type="domain" description="PAS" evidence="2">
    <location>
        <begin position="257"/>
        <end position="324"/>
    </location>
</feature>
<proteinExistence type="predicted"/>
<dbReference type="InterPro" id="IPR035965">
    <property type="entry name" value="PAS-like_dom_sf"/>
</dbReference>
<feature type="transmembrane region" description="Helical" evidence="1">
    <location>
        <begin position="12"/>
        <end position="33"/>
    </location>
</feature>
<dbReference type="SMART" id="SM00091">
    <property type="entry name" value="PAS"/>
    <property type="match status" value="3"/>
</dbReference>
<dbReference type="Pfam" id="PF12860">
    <property type="entry name" value="PAS_7"/>
    <property type="match status" value="2"/>
</dbReference>
<gene>
    <name evidence="3" type="ORF">FGK64_18525</name>
</gene>
<dbReference type="RefSeq" id="WP_138865335.1">
    <property type="nucleotide sequence ID" value="NZ_VCPC01000004.1"/>
</dbReference>
<dbReference type="Proteomes" id="UP001191082">
    <property type="component" value="Unassembled WGS sequence"/>
</dbReference>
<evidence type="ECO:0000313" key="4">
    <source>
        <dbReference type="Proteomes" id="UP001191082"/>
    </source>
</evidence>
<dbReference type="SUPFAM" id="SSF55785">
    <property type="entry name" value="PYP-like sensor domain (PAS domain)"/>
    <property type="match status" value="2"/>
</dbReference>
<reference evidence="3 4" key="1">
    <citation type="submission" date="2019-05" db="EMBL/GenBank/DDBJ databases">
        <title>Marivita sp. nov. isolated from sea sediment.</title>
        <authorList>
            <person name="Kim W."/>
        </authorList>
    </citation>
    <scope>NUCLEOTIDE SEQUENCE [LARGE SCALE GENOMIC DNA]</scope>
    <source>
        <strain evidence="3 4">CAU 1492</strain>
    </source>
</reference>
<keyword evidence="1" id="KW-1133">Transmembrane helix</keyword>